<protein>
    <submittedName>
        <fullName evidence="2">Asparagine synthase (Glutamine-hydrolyzing)</fullName>
        <ecNumber evidence="2">6.3.5.4</ecNumber>
    </submittedName>
</protein>
<evidence type="ECO:0000313" key="3">
    <source>
        <dbReference type="Proteomes" id="UP000548476"/>
    </source>
</evidence>
<dbReference type="Pfam" id="PF00733">
    <property type="entry name" value="Asn_synthase"/>
    <property type="match status" value="1"/>
</dbReference>
<dbReference type="InterPro" id="IPR014729">
    <property type="entry name" value="Rossmann-like_a/b/a_fold"/>
</dbReference>
<evidence type="ECO:0000313" key="2">
    <source>
        <dbReference type="EMBL" id="MBB6036460.1"/>
    </source>
</evidence>
<gene>
    <name evidence="2" type="ORF">HNR73_004331</name>
</gene>
<dbReference type="Proteomes" id="UP000548476">
    <property type="component" value="Unassembled WGS sequence"/>
</dbReference>
<dbReference type="InterPro" id="IPR029055">
    <property type="entry name" value="Ntn_hydrolases_N"/>
</dbReference>
<reference evidence="2 3" key="1">
    <citation type="submission" date="2020-08" db="EMBL/GenBank/DDBJ databases">
        <title>Genomic Encyclopedia of Type Strains, Phase IV (KMG-IV): sequencing the most valuable type-strain genomes for metagenomic binning, comparative biology and taxonomic classification.</title>
        <authorList>
            <person name="Goeker M."/>
        </authorList>
    </citation>
    <scope>NUCLEOTIDE SEQUENCE [LARGE SCALE GENOMIC DNA]</scope>
    <source>
        <strain evidence="2 3">YIM 65646</strain>
    </source>
</reference>
<organism evidence="2 3">
    <name type="scientific">Phytomonospora endophytica</name>
    <dbReference type="NCBI Taxonomy" id="714109"/>
    <lineage>
        <taxon>Bacteria</taxon>
        <taxon>Bacillati</taxon>
        <taxon>Actinomycetota</taxon>
        <taxon>Actinomycetes</taxon>
        <taxon>Micromonosporales</taxon>
        <taxon>Micromonosporaceae</taxon>
        <taxon>Phytomonospora</taxon>
    </lineage>
</organism>
<keyword evidence="2" id="KW-0436">Ligase</keyword>
<dbReference type="AlphaFoldDB" id="A0A841FWW0"/>
<name>A0A841FWW0_9ACTN</name>
<sequence length="725" mass="77204">MPGIAACLEASRSVLSALSGGLAARGADHSSWHERGIGVVARAELPTVHKAEGLAAVADGVVETASLLARYLDEGVTALLGSPHPYALILADPVRRALLLVRNGDGPSLYYARLDDGTVLVGSEPAALLSAGIPPTPDRDVLDRFLDTGACDDGPATFFAGIRRVLPNQILEARADGVEVTASRSLQATAYAPVPVALRWSARGDRVGVRLAQGLPGAALLGAAIDAQAEYAADLDAPVVAVPVYTAAYEGESDDEQTYAATVLRALDEKTYRHRALPFDAAAFAAGMPDFVRDLGEPMPDPAAYILWASARAAAGEVDVLLDAAGAERLLSTEDARATRPGHLSRLVDRVSARFGVGIRTPFPDVAGAGEGLRCELGAFVRATLPDPAPRLADEVRVPVPLRTLLITAREHAYRVFTSPLFASRPWVNQRRVLRTFAALLNGRVPAPRVEEEAALFWRLYVVELWLRAHHPAVAVPRQRLPRSRTVRGGVTWQRHPVHTRWFGPGDGTAGFIDAVAWYVGEVMGGDRRVEGTRQAWYVFVSARAAAVAQGRCTPMWEIRPGRLARLAANLTSADEWCTQVAMKDVGRGRVLRATIAGACGRLLRRPEWFDRTLGSVAVRSLRGPAEGAPAPLDVGVLAPPRQPGRLSSQLTAEIAAKLPSAIAKNFGGCYLVTGSGAVLGRTVFDRSAAPGEETVAALLADDPLGARDASTPLCVMVQERQNAR</sequence>
<dbReference type="SUPFAM" id="SSF52402">
    <property type="entry name" value="Adenine nucleotide alpha hydrolases-like"/>
    <property type="match status" value="1"/>
</dbReference>
<dbReference type="Gene3D" id="3.40.50.620">
    <property type="entry name" value="HUPs"/>
    <property type="match status" value="1"/>
</dbReference>
<proteinExistence type="predicted"/>
<dbReference type="EC" id="6.3.5.4" evidence="2"/>
<keyword evidence="3" id="KW-1185">Reference proteome</keyword>
<dbReference type="RefSeq" id="WP_184789308.1">
    <property type="nucleotide sequence ID" value="NZ_BONT01000030.1"/>
</dbReference>
<dbReference type="GO" id="GO:0004066">
    <property type="term" value="F:asparagine synthase (glutamine-hydrolyzing) activity"/>
    <property type="evidence" value="ECO:0007669"/>
    <property type="project" value="UniProtKB-EC"/>
</dbReference>
<dbReference type="GO" id="GO:0006529">
    <property type="term" value="P:asparagine biosynthetic process"/>
    <property type="evidence" value="ECO:0007669"/>
    <property type="project" value="InterPro"/>
</dbReference>
<evidence type="ECO:0000259" key="1">
    <source>
        <dbReference type="Pfam" id="PF00733"/>
    </source>
</evidence>
<comment type="caution">
    <text evidence="2">The sequence shown here is derived from an EMBL/GenBank/DDBJ whole genome shotgun (WGS) entry which is preliminary data.</text>
</comment>
<dbReference type="SUPFAM" id="SSF56235">
    <property type="entry name" value="N-terminal nucleophile aminohydrolases (Ntn hydrolases)"/>
    <property type="match status" value="1"/>
</dbReference>
<dbReference type="InterPro" id="IPR001962">
    <property type="entry name" value="Asn_synthase"/>
</dbReference>
<dbReference type="EMBL" id="JACHGT010000009">
    <property type="protein sequence ID" value="MBB6036460.1"/>
    <property type="molecule type" value="Genomic_DNA"/>
</dbReference>
<dbReference type="Gene3D" id="3.60.20.10">
    <property type="entry name" value="Glutamine Phosphoribosylpyrophosphate, subunit 1, domain 1"/>
    <property type="match status" value="1"/>
</dbReference>
<feature type="domain" description="Asparagine synthetase" evidence="1">
    <location>
        <begin position="242"/>
        <end position="330"/>
    </location>
</feature>
<accession>A0A841FWW0</accession>